<dbReference type="GO" id="GO:0019433">
    <property type="term" value="P:triglyceride catabolic process"/>
    <property type="evidence" value="ECO:0007669"/>
    <property type="project" value="TreeGrafter"/>
</dbReference>
<dbReference type="Pfam" id="PF13472">
    <property type="entry name" value="Lipase_GDSL_2"/>
    <property type="match status" value="1"/>
</dbReference>
<dbReference type="RefSeq" id="WP_203902622.1">
    <property type="nucleotide sequence ID" value="NZ_BOPF01000025.1"/>
</dbReference>
<dbReference type="SUPFAM" id="SSF52266">
    <property type="entry name" value="SGNH hydrolase"/>
    <property type="match status" value="1"/>
</dbReference>
<dbReference type="CDD" id="cd01823">
    <property type="entry name" value="SEST_like"/>
    <property type="match status" value="1"/>
</dbReference>
<proteinExistence type="predicted"/>
<organism evidence="4 5">
    <name type="scientific">Virgisporangium aliadipatigenens</name>
    <dbReference type="NCBI Taxonomy" id="741659"/>
    <lineage>
        <taxon>Bacteria</taxon>
        <taxon>Bacillati</taxon>
        <taxon>Actinomycetota</taxon>
        <taxon>Actinomycetes</taxon>
        <taxon>Micromonosporales</taxon>
        <taxon>Micromonosporaceae</taxon>
        <taxon>Virgisporangium</taxon>
    </lineage>
</organism>
<reference evidence="4" key="1">
    <citation type="submission" date="2021-01" db="EMBL/GenBank/DDBJ databases">
        <title>Whole genome shotgun sequence of Virgisporangium aliadipatigenens NBRC 105644.</title>
        <authorList>
            <person name="Komaki H."/>
            <person name="Tamura T."/>
        </authorList>
    </citation>
    <scope>NUCLEOTIDE SEQUENCE</scope>
    <source>
        <strain evidence="4">NBRC 105644</strain>
    </source>
</reference>
<protein>
    <submittedName>
        <fullName evidence="4">Lipase 1</fullName>
    </submittedName>
</protein>
<dbReference type="PANTHER" id="PTHR37981">
    <property type="entry name" value="LIPASE 2"/>
    <property type="match status" value="1"/>
</dbReference>
<feature type="domain" description="SGNH hydrolase-type esterase" evidence="3">
    <location>
        <begin position="15"/>
        <end position="233"/>
    </location>
</feature>
<dbReference type="InterPro" id="IPR037460">
    <property type="entry name" value="SEST-like"/>
</dbReference>
<evidence type="ECO:0000313" key="4">
    <source>
        <dbReference type="EMBL" id="GIJ49145.1"/>
    </source>
</evidence>
<accession>A0A8J3YSN0</accession>
<name>A0A8J3YSN0_9ACTN</name>
<dbReference type="InterPro" id="IPR036514">
    <property type="entry name" value="SGNH_hydro_sf"/>
</dbReference>
<dbReference type="PANTHER" id="PTHR37981:SF1">
    <property type="entry name" value="SGNH HYDROLASE-TYPE ESTERASE DOMAIN-CONTAINING PROTEIN"/>
    <property type="match status" value="1"/>
</dbReference>
<sequence>MIGQRRYSADFNYMAIGDSFSSGVGTSAFDRSSRECLRSGYAFPRLLAERLPDLRLRHLACSGAGVADVIVRQVPQLDRRTELVTVTAGGNDVGFTPTLAQCFFGTAAACRWAAGGSSLRARRALPPRLAQLYRGIRAAAPDATVVALGYPRLFAPTGSLGLRIGPERRAAINGVADQLAEVQAQVAESMGIRFVDVRTAFSGHEAGSSTPWINPVRMRALSHSIHPNARGHSRGYLPLLMDALATL</sequence>
<feature type="active site" description="Nucleophile" evidence="1">
    <location>
        <position position="19"/>
    </location>
</feature>
<comment type="caution">
    <text evidence="4">The sequence shown here is derived from an EMBL/GenBank/DDBJ whole genome shotgun (WGS) entry which is preliminary data.</text>
</comment>
<keyword evidence="5" id="KW-1185">Reference proteome</keyword>
<dbReference type="InterPro" id="IPR013830">
    <property type="entry name" value="SGNH_hydro"/>
</dbReference>
<evidence type="ECO:0000313" key="5">
    <source>
        <dbReference type="Proteomes" id="UP000619260"/>
    </source>
</evidence>
<evidence type="ECO:0000256" key="2">
    <source>
        <dbReference type="PIRSR" id="PIRSR637460-2"/>
    </source>
</evidence>
<evidence type="ECO:0000256" key="1">
    <source>
        <dbReference type="PIRSR" id="PIRSR637460-1"/>
    </source>
</evidence>
<evidence type="ECO:0000259" key="3">
    <source>
        <dbReference type="Pfam" id="PF13472"/>
    </source>
</evidence>
<dbReference type="EMBL" id="BOPF01000025">
    <property type="protein sequence ID" value="GIJ49145.1"/>
    <property type="molecule type" value="Genomic_DNA"/>
</dbReference>
<feature type="disulfide bond" evidence="2">
    <location>
        <begin position="36"/>
        <end position="61"/>
    </location>
</feature>
<gene>
    <name evidence="4" type="ORF">Val02_60310</name>
</gene>
<dbReference type="Gene3D" id="3.40.50.1110">
    <property type="entry name" value="SGNH hydrolase"/>
    <property type="match status" value="1"/>
</dbReference>
<keyword evidence="2" id="KW-1015">Disulfide bond</keyword>
<feature type="active site" evidence="1">
    <location>
        <position position="226"/>
    </location>
</feature>
<dbReference type="AlphaFoldDB" id="A0A8J3YSN0"/>
<feature type="disulfide bond" evidence="2">
    <location>
        <begin position="102"/>
        <end position="110"/>
    </location>
</feature>
<dbReference type="Proteomes" id="UP000619260">
    <property type="component" value="Unassembled WGS sequence"/>
</dbReference>
<dbReference type="GO" id="GO:0004806">
    <property type="term" value="F:triacylglycerol lipase activity"/>
    <property type="evidence" value="ECO:0007669"/>
    <property type="project" value="TreeGrafter"/>
</dbReference>